<reference evidence="2 3" key="1">
    <citation type="submission" date="2017-06" db="EMBL/GenBank/DDBJ databases">
        <authorList>
            <person name="Kim H.J."/>
            <person name="Triplett B.A."/>
        </authorList>
    </citation>
    <scope>NUCLEOTIDE SEQUENCE [LARGE SCALE GENOMIC DNA]</scope>
    <source>
        <strain evidence="2">FRACA_ARgP5</strain>
    </source>
</reference>
<dbReference type="AlphaFoldDB" id="A0A2I2KSU4"/>
<dbReference type="InterPro" id="IPR012334">
    <property type="entry name" value="Pectin_lyas_fold"/>
</dbReference>
<dbReference type="Gene3D" id="2.160.20.10">
    <property type="entry name" value="Single-stranded right-handed beta-helix, Pectin lyase-like"/>
    <property type="match status" value="1"/>
</dbReference>
<sequence length="592" mass="63298">MSATVLSVSATDADCVSGVARALVAAGPGDTVAVRPGHYREALVFTRDVVLVAEEGPGSVVLEVPPGAALLVASGRVALHDMVLRGGDEQLPLVQVAGGVLRMEDCEVHAGSPAAVHLRGGQVSMRGGRIVTSAGAGIVADAGSGEFADVVVEARGGPGLIVAGTAAPVLRGCEIRGVDGTACSRPQRVAAAGRLPDRRGGGLRRPGPAGEQAAAGGQRGGRRAGRAGGRRHRRRRPRPLPAARRLGARGGHPRPGGAAARRVRRRGSRRPRPARGGAFNPDAGRLRGAGQRRRRGGRRRHRPPGAARRDAHRLRGRRRAADRTVRRAAGGRAGRGQPDRRRGGGRRGAGHHRSVRGGRHLRPARQWRRRPGRRQRGARGAPRGGPAGRRGTHGVAQRLDHGRPRRDRDRRTVRARPARHRGRRGPRRRHRGARSCPSDVDRRPGARHHRSGARPGAGQPGADRGRRTGRQQRPRDPGGDDVAGDGHRRCRAGQRRRRRRGGDPHPPGAADRRRHRPQQRPRRSRRRGGIGRVRCRVADGRTGGVGRAHARRHAAAQQRATAERDAPGGWCAVGLGHRTAGRRAVAHRPHAR</sequence>
<feature type="region of interest" description="Disordered" evidence="1">
    <location>
        <begin position="189"/>
        <end position="569"/>
    </location>
</feature>
<feature type="compositionally biased region" description="Basic and acidic residues" evidence="1">
    <location>
        <begin position="398"/>
        <end position="412"/>
    </location>
</feature>
<evidence type="ECO:0008006" key="4">
    <source>
        <dbReference type="Google" id="ProtNLM"/>
    </source>
</evidence>
<feature type="compositionally biased region" description="Basic residues" evidence="1">
    <location>
        <begin position="488"/>
        <end position="500"/>
    </location>
</feature>
<feature type="compositionally biased region" description="Basic residues" evidence="1">
    <location>
        <begin position="290"/>
        <end position="303"/>
    </location>
</feature>
<feature type="compositionally biased region" description="Low complexity" evidence="1">
    <location>
        <begin position="274"/>
        <end position="289"/>
    </location>
</feature>
<dbReference type="InterPro" id="IPR011050">
    <property type="entry name" value="Pectin_lyase_fold/virulence"/>
</dbReference>
<feature type="compositionally biased region" description="Basic residues" evidence="1">
    <location>
        <begin position="220"/>
        <end position="238"/>
    </location>
</feature>
<name>A0A2I2KSU4_9ACTN</name>
<proteinExistence type="predicted"/>
<dbReference type="EMBL" id="FZMO01000190">
    <property type="protein sequence ID" value="SNQ48709.1"/>
    <property type="molecule type" value="Genomic_DNA"/>
</dbReference>
<feature type="compositionally biased region" description="Basic residues" evidence="1">
    <location>
        <begin position="512"/>
        <end position="535"/>
    </location>
</feature>
<feature type="compositionally biased region" description="Low complexity" evidence="1">
    <location>
        <begin position="205"/>
        <end position="216"/>
    </location>
</feature>
<dbReference type="SUPFAM" id="SSF51126">
    <property type="entry name" value="Pectin lyase-like"/>
    <property type="match status" value="1"/>
</dbReference>
<keyword evidence="3" id="KW-1185">Reference proteome</keyword>
<feature type="compositionally biased region" description="Basic residues" evidence="1">
    <location>
        <begin position="261"/>
        <end position="273"/>
    </location>
</feature>
<dbReference type="Proteomes" id="UP000234331">
    <property type="component" value="Unassembled WGS sequence"/>
</dbReference>
<feature type="compositionally biased region" description="Basic residues" evidence="1">
    <location>
        <begin position="413"/>
        <end position="433"/>
    </location>
</feature>
<protein>
    <recommendedName>
        <fullName evidence="4">Right handed beta helix domain-containing protein</fullName>
    </recommendedName>
</protein>
<accession>A0A2I2KSU4</accession>
<evidence type="ECO:0000256" key="1">
    <source>
        <dbReference type="SAM" id="MobiDB-lite"/>
    </source>
</evidence>
<evidence type="ECO:0000313" key="3">
    <source>
        <dbReference type="Proteomes" id="UP000234331"/>
    </source>
</evidence>
<evidence type="ECO:0000313" key="2">
    <source>
        <dbReference type="EMBL" id="SNQ48709.1"/>
    </source>
</evidence>
<gene>
    <name evidence="2" type="ORF">FRACA_270026</name>
</gene>
<feature type="compositionally biased region" description="Basic residues" evidence="1">
    <location>
        <begin position="343"/>
        <end position="377"/>
    </location>
</feature>
<organism evidence="2 3">
    <name type="scientific">Frankia canadensis</name>
    <dbReference type="NCBI Taxonomy" id="1836972"/>
    <lineage>
        <taxon>Bacteria</taxon>
        <taxon>Bacillati</taxon>
        <taxon>Actinomycetota</taxon>
        <taxon>Actinomycetes</taxon>
        <taxon>Frankiales</taxon>
        <taxon>Frankiaceae</taxon>
        <taxon>Frankia</taxon>
    </lineage>
</organism>